<reference evidence="2" key="1">
    <citation type="submission" date="2021-06" db="EMBL/GenBank/DDBJ databases">
        <title>Candida auris outbreak in lebanese hospital.</title>
        <authorList>
            <person name="Finianos M."/>
        </authorList>
    </citation>
    <scope>NUCLEOTIDE SEQUENCE</scope>
    <source>
        <strain evidence="2">CA7LBN</strain>
    </source>
</reference>
<dbReference type="AlphaFoldDB" id="A0A8F2VYU9"/>
<sequence>MYNIKSFPIFDMKSVIRPRTSASKSRSDTQKEFVFDAFRNPYSKIKSESEEYGAEDAHEHECQEKSDHVPDWALIESSDLIEHFAVDLKLKKLGNDQDMVAQDTDPTCCWQILASSLMPPPTSPENDVPERVNIPQLFGLRHLMSRDFFNHMNEVSANLLSEYTEEQRRRNSATSNRPPNRSSMLTSLEEHYRRSDLLDHSMIRTTHLPPELRNLSSPVRFLVIPDLEEEMDLDIDLDENSPRATSSNVGSRGSNAVTSTPSLAQPVSSPSSAATSLRVQSPLYLHSDTMDSENDDNQDASSSPHWSSDEDGEFEEPSDHEVDAEAHDSDEESNSESDTSSSDSDEDERAGRSSSEIAHIEARNNLLDSMQSAQRLLLSSARQNPTNRNTLIITPDSNRVTGGVPLRRQNAIRVKRRDPDSTQKSSEEVAKAYHTEFEEAIKIIRACPQYPGKSPIFNSGARFPFGKRNPVLRRWGTLRHSSRKSNLDAHMDKFLCQRRAGKLWPDHQSVKGVGSRISHVKRLCSVDLLPHRTKRYKHHYTTKEDSSNKYHDIIYSINNRERIARKHRNKRRHDNDERSSRKRRRIKGSSFSKAHVFSSVMVGDHIDENLLTRDEKYSILSGLPCTFLSSGSSFTLGPNIDCHSKRASDVLNMNFSHVDNEKKLLHGYLDINNDGSAQDDFPLLSNLISYLCGGIRSQFMLNCTNKVIQMKAALLNDVFMLSSSVNGKDEDNITSCLQKSLKIPFHGEIVDFDKNDLRFLPQTKYNANKSSTNASYHHSRVRNEQVKLQLLEWLRIRPFSNFSENFFMNYLIFIEKRLREFDKYTRHEQELTLEFTHQFKESIYEVTREFDFVTDDIPMYKDKFRKAMWDLAERFEHEPRYDLPKSFFLLEWESKLCEKLCEHFTYDDSCLLNVQLNYVLFTIRVDVSSTLDEVFYRFLDNIKEENKKVLISKYAKLAREALPEEAREAVFVCSINRKTGRLEMQNTRSYLDYKYAGSCDANGGRGGSSSDSDEDDDFISRRRYTRQMHWKCLEDPYLMHTPTMMYGKWKRNFTNSYSSGGGQARADFA</sequence>
<feature type="compositionally biased region" description="Basic residues" evidence="1">
    <location>
        <begin position="563"/>
        <end position="572"/>
    </location>
</feature>
<dbReference type="Proteomes" id="UP000825438">
    <property type="component" value="Chromosome I"/>
</dbReference>
<gene>
    <name evidence="2" type="ORF">CA7LBN_001223</name>
</gene>
<proteinExistence type="predicted"/>
<feature type="region of interest" description="Disordered" evidence="1">
    <location>
        <begin position="561"/>
        <end position="590"/>
    </location>
</feature>
<organism evidence="2">
    <name type="scientific">Candidozyma auris</name>
    <name type="common">Yeast</name>
    <name type="synonym">Candida auris</name>
    <dbReference type="NCBI Taxonomy" id="498019"/>
    <lineage>
        <taxon>Eukaryota</taxon>
        <taxon>Fungi</taxon>
        <taxon>Dikarya</taxon>
        <taxon>Ascomycota</taxon>
        <taxon>Saccharomycotina</taxon>
        <taxon>Pichiomycetes</taxon>
        <taxon>Metschnikowiaceae</taxon>
        <taxon>Candidozyma</taxon>
    </lineage>
</organism>
<protein>
    <submittedName>
        <fullName evidence="2">Uncharacterized protein</fullName>
    </submittedName>
</protein>
<feature type="compositionally biased region" description="Polar residues" evidence="1">
    <location>
        <begin position="172"/>
        <end position="186"/>
    </location>
</feature>
<accession>A0A8F2VYU9</accession>
<feature type="compositionally biased region" description="Basic and acidic residues" evidence="1">
    <location>
        <begin position="317"/>
        <end position="327"/>
    </location>
</feature>
<evidence type="ECO:0000313" key="2">
    <source>
        <dbReference type="EMBL" id="QWW22477.1"/>
    </source>
</evidence>
<dbReference type="EMBL" id="CP076749">
    <property type="protein sequence ID" value="QWW22477.1"/>
    <property type="molecule type" value="Genomic_DNA"/>
</dbReference>
<feature type="region of interest" description="Disordered" evidence="1">
    <location>
        <begin position="163"/>
        <end position="186"/>
    </location>
</feature>
<feature type="region of interest" description="Disordered" evidence="1">
    <location>
        <begin position="235"/>
        <end position="357"/>
    </location>
</feature>
<evidence type="ECO:0000256" key="1">
    <source>
        <dbReference type="SAM" id="MobiDB-lite"/>
    </source>
</evidence>
<name>A0A8F2VYU9_CANAR</name>
<feature type="compositionally biased region" description="Polar residues" evidence="1">
    <location>
        <begin position="242"/>
        <end position="279"/>
    </location>
</feature>